<dbReference type="PANTHER" id="PTHR42700:SF1">
    <property type="entry name" value="SULFATE ADENYLYLTRANSFERASE"/>
    <property type="match status" value="1"/>
</dbReference>
<reference evidence="3 4" key="1">
    <citation type="journal article" date="2006" name="J. Bacteriol.">
        <title>Genome sequence of Aeromonas hydrophila ATCC 7966T: jack of all trades.</title>
        <authorList>
            <person name="Seshadri R."/>
            <person name="Joseph S.W."/>
            <person name="Chopra A.K."/>
            <person name="Sha J."/>
            <person name="Shaw J."/>
            <person name="Graf J."/>
            <person name="Haft D."/>
            <person name="Wu M."/>
            <person name="Ren Q."/>
            <person name="Rosovitz M.J."/>
            <person name="Madupu R."/>
            <person name="Tallon L."/>
            <person name="Kim M."/>
            <person name="Jin S."/>
            <person name="Vuong H."/>
            <person name="Stine O.C."/>
            <person name="Ali A."/>
            <person name="Horneman A.J."/>
            <person name="Heidelberg J.F."/>
        </authorList>
    </citation>
    <scope>NUCLEOTIDE SEQUENCE [LARGE SCALE GENOMIC DNA]</scope>
    <source>
        <strain evidence="4">ATCC 7966 / DSM 30187 / BCRC 13018 / CCUG 14551 / JCM 1027 / KCTC 2358 / NCIMB 9240 / NCTC 8049</strain>
    </source>
</reference>
<dbReference type="GO" id="GO:0004020">
    <property type="term" value="F:adenylylsulfate kinase activity"/>
    <property type="evidence" value="ECO:0007669"/>
    <property type="project" value="UniProtKB-EC"/>
</dbReference>
<accession>A0KQM9</accession>
<feature type="domain" description="APS kinase" evidence="2">
    <location>
        <begin position="1"/>
        <end position="149"/>
    </location>
</feature>
<dbReference type="EC" id="2.7.1.25" evidence="3"/>
<dbReference type="RefSeq" id="WP_011707815.1">
    <property type="nucleotide sequence ID" value="NC_008570.1"/>
</dbReference>
<dbReference type="GO" id="GO:0004781">
    <property type="term" value="F:sulfate adenylyltransferase (ATP) activity"/>
    <property type="evidence" value="ECO:0007669"/>
    <property type="project" value="TreeGrafter"/>
</dbReference>
<dbReference type="EMBL" id="CP000462">
    <property type="protein sequence ID" value="ABK38506.1"/>
    <property type="molecule type" value="Genomic_DNA"/>
</dbReference>
<proteinExistence type="predicted"/>
<keyword evidence="3" id="KW-0418">Kinase</keyword>
<dbReference type="GeneID" id="4490041"/>
<dbReference type="SUPFAM" id="SSF52540">
    <property type="entry name" value="P-loop containing nucleoside triphosphate hydrolases"/>
    <property type="match status" value="1"/>
</dbReference>
<dbReference type="InterPro" id="IPR027417">
    <property type="entry name" value="P-loop_NTPase"/>
</dbReference>
<protein>
    <submittedName>
        <fullName evidence="3">Adenylyl-sulfate kinase</fullName>
        <ecNumber evidence="3">2.7.1.25</ecNumber>
    </submittedName>
</protein>
<organism evidence="3 4">
    <name type="scientific">Aeromonas hydrophila subsp. hydrophila (strain ATCC 7966 / DSM 30187 / BCRC 13018 / CCUG 14551 / JCM 1027 / KCTC 2358 / NCIMB 9240 / NCTC 8049)</name>
    <dbReference type="NCBI Taxonomy" id="380703"/>
    <lineage>
        <taxon>Bacteria</taxon>
        <taxon>Pseudomonadati</taxon>
        <taxon>Pseudomonadota</taxon>
        <taxon>Gammaproteobacteria</taxon>
        <taxon>Aeromonadales</taxon>
        <taxon>Aeromonadaceae</taxon>
        <taxon>Aeromonas</taxon>
    </lineage>
</organism>
<dbReference type="InterPro" id="IPR059117">
    <property type="entry name" value="APS_kinase_dom"/>
</dbReference>
<dbReference type="GO" id="GO:0005524">
    <property type="term" value="F:ATP binding"/>
    <property type="evidence" value="ECO:0007669"/>
    <property type="project" value="InterPro"/>
</dbReference>
<dbReference type="GO" id="GO:0010134">
    <property type="term" value="P:sulfate assimilation via adenylyl sulfate reduction"/>
    <property type="evidence" value="ECO:0007669"/>
    <property type="project" value="TreeGrafter"/>
</dbReference>
<evidence type="ECO:0000256" key="1">
    <source>
        <dbReference type="ARBA" id="ARBA00022679"/>
    </source>
</evidence>
<dbReference type="InterPro" id="IPR050512">
    <property type="entry name" value="Sulf_AdTrans/APS_kinase"/>
</dbReference>
<dbReference type="EnsemblBacteria" id="ABK38506">
    <property type="protein sequence ID" value="ABK38506"/>
    <property type="gene ID" value="AHA_4157"/>
</dbReference>
<dbReference type="Proteomes" id="UP000000756">
    <property type="component" value="Chromosome"/>
</dbReference>
<dbReference type="GO" id="GO:0005737">
    <property type="term" value="C:cytoplasm"/>
    <property type="evidence" value="ECO:0007669"/>
    <property type="project" value="TreeGrafter"/>
</dbReference>
<evidence type="ECO:0000259" key="2">
    <source>
        <dbReference type="Pfam" id="PF01583"/>
    </source>
</evidence>
<name>A0KQM9_AERHH</name>
<dbReference type="Pfam" id="PF01583">
    <property type="entry name" value="APS_kinase"/>
    <property type="match status" value="1"/>
</dbReference>
<dbReference type="STRING" id="380703.AHA_4157"/>
<dbReference type="GO" id="GO:0019379">
    <property type="term" value="P:sulfate assimilation, phosphoadenylyl sulfate reduction by phosphoadenylyl-sulfate reductase (thioredoxin)"/>
    <property type="evidence" value="ECO:0007669"/>
    <property type="project" value="TreeGrafter"/>
</dbReference>
<gene>
    <name evidence="3" type="ordered locus">AHA_4157</name>
</gene>
<dbReference type="Gene3D" id="3.40.50.300">
    <property type="entry name" value="P-loop containing nucleotide triphosphate hydrolases"/>
    <property type="match status" value="1"/>
</dbReference>
<dbReference type="UniPathway" id="UPA00140">
    <property type="reaction ID" value="UER00205"/>
</dbReference>
<dbReference type="HOGENOM" id="CLU_046932_2_3_6"/>
<dbReference type="KEGG" id="aha:AHA_4157"/>
<dbReference type="OrthoDB" id="9804504at2"/>
<sequence>MVIWIVGLSGAGKTTIGHALYENLKIDQKNLVFVDGDEIRALFCHDQIADAYSIAGRRINAERIQSLCRWLDGQGIDVVCCNLAMFPDIRNNNRHLFSDYREIFVDVPLSALMQRDDKGLYQAALCGRLHNVVGVDIEYCHPVAPDLVIHNSFDASLLPEYISRIRQVCGRGL</sequence>
<dbReference type="GO" id="GO:0070814">
    <property type="term" value="P:hydrogen sulfide biosynthetic process"/>
    <property type="evidence" value="ECO:0007669"/>
    <property type="project" value="UniProtKB-UniPathway"/>
</dbReference>
<evidence type="ECO:0000313" key="3">
    <source>
        <dbReference type="EMBL" id="ABK38506.1"/>
    </source>
</evidence>
<dbReference type="PANTHER" id="PTHR42700">
    <property type="entry name" value="SULFATE ADENYLYLTRANSFERASE"/>
    <property type="match status" value="1"/>
</dbReference>
<dbReference type="NCBIfam" id="NF004041">
    <property type="entry name" value="PRK05541.1"/>
    <property type="match status" value="1"/>
</dbReference>
<dbReference type="CDD" id="cd02027">
    <property type="entry name" value="APSK"/>
    <property type="match status" value="1"/>
</dbReference>
<evidence type="ECO:0000313" key="4">
    <source>
        <dbReference type="Proteomes" id="UP000000756"/>
    </source>
</evidence>
<keyword evidence="1 3" id="KW-0808">Transferase</keyword>
<dbReference type="eggNOG" id="COG0529">
    <property type="taxonomic scope" value="Bacteria"/>
</dbReference>
<keyword evidence="4" id="KW-1185">Reference proteome</keyword>
<dbReference type="AlphaFoldDB" id="A0KQM9"/>